<protein>
    <submittedName>
        <fullName evidence="5">CE164-like protein</fullName>
    </submittedName>
</protein>
<feature type="region of interest" description="Disordered" evidence="1">
    <location>
        <begin position="104"/>
        <end position="124"/>
    </location>
</feature>
<dbReference type="InterPro" id="IPR001660">
    <property type="entry name" value="SAM"/>
</dbReference>
<evidence type="ECO:0000313" key="5">
    <source>
        <dbReference type="EMBL" id="WAR05180.1"/>
    </source>
</evidence>
<dbReference type="Gene3D" id="3.30.40.10">
    <property type="entry name" value="Zinc/RING finger domain, C3HC4 (zinc finger)"/>
    <property type="match status" value="1"/>
</dbReference>
<dbReference type="SUPFAM" id="SSF57850">
    <property type="entry name" value="RING/U-box"/>
    <property type="match status" value="1"/>
</dbReference>
<dbReference type="PROSITE" id="PS51698">
    <property type="entry name" value="U_BOX"/>
    <property type="match status" value="1"/>
</dbReference>
<evidence type="ECO:0000259" key="4">
    <source>
        <dbReference type="PROSITE" id="PS51698"/>
    </source>
</evidence>
<organism evidence="5 6">
    <name type="scientific">Mya arenaria</name>
    <name type="common">Soft-shell clam</name>
    <dbReference type="NCBI Taxonomy" id="6604"/>
    <lineage>
        <taxon>Eukaryota</taxon>
        <taxon>Metazoa</taxon>
        <taxon>Spiralia</taxon>
        <taxon>Lophotrochozoa</taxon>
        <taxon>Mollusca</taxon>
        <taxon>Bivalvia</taxon>
        <taxon>Autobranchia</taxon>
        <taxon>Heteroconchia</taxon>
        <taxon>Euheterodonta</taxon>
        <taxon>Imparidentia</taxon>
        <taxon>Neoheterodontei</taxon>
        <taxon>Myida</taxon>
        <taxon>Myoidea</taxon>
        <taxon>Myidae</taxon>
        <taxon>Mya</taxon>
    </lineage>
</organism>
<dbReference type="InterPro" id="IPR001202">
    <property type="entry name" value="WW_dom"/>
</dbReference>
<dbReference type="CDD" id="cd00201">
    <property type="entry name" value="WW"/>
    <property type="match status" value="1"/>
</dbReference>
<dbReference type="EMBL" id="CP111016">
    <property type="protein sequence ID" value="WAR05180.1"/>
    <property type="molecule type" value="Genomic_DNA"/>
</dbReference>
<accession>A0ABY7E578</accession>
<dbReference type="SMART" id="SM00454">
    <property type="entry name" value="SAM"/>
    <property type="match status" value="1"/>
</dbReference>
<dbReference type="InterPro" id="IPR053233">
    <property type="entry name" value="ABRA-related"/>
</dbReference>
<gene>
    <name evidence="5" type="ORF">MAR_020549</name>
</gene>
<dbReference type="Pfam" id="PF04564">
    <property type="entry name" value="U-box"/>
    <property type="match status" value="1"/>
</dbReference>
<dbReference type="SUPFAM" id="SSF47769">
    <property type="entry name" value="SAM/Pointed domain"/>
    <property type="match status" value="1"/>
</dbReference>
<feature type="domain" description="WW" evidence="2">
    <location>
        <begin position="177"/>
        <end position="210"/>
    </location>
</feature>
<dbReference type="Proteomes" id="UP001164746">
    <property type="component" value="Chromosome 5"/>
</dbReference>
<sequence length="408" mass="46830">MSDKAGPPHESYNPRSCIQYHSYAEYTLYGTLLLMSKPSVGFTQDHKTIYHEELKTALDINNKRIIDRIRMQHANGNLVADEAHYHRRKGCRATYYSYARTDGRTPPKPVFNNSDQYSDKEDHKPSAKMMMNDQMVLKEDECYVHPEDEVLEYALCIGIDPDREHNLMWIAREGINAPLPENWKPCQDPNGDIYFFNFATGESIWDHPCDVFYKKMVMEERRKPQQARQQDALMLQTSFQTSVAQVDIDQAARKTGAGDATAGAAGTKSPHQNASQNVRVTVDVQEMSVDDVAQWLSEIGLQQYCETFRKQDIDGQELSTLTKKCLKNSLGIDSLGHRNKILRSRAHLLEHPIVQKTVLDGYSYERTAITNWLKRDNDRSPMTNSVLVNKELIPNRSLRTLIQQYLNP</sequence>
<keyword evidence="6" id="KW-1185">Reference proteome</keyword>
<dbReference type="InterPro" id="IPR003613">
    <property type="entry name" value="Ubox_domain"/>
</dbReference>
<name>A0ABY7E578_MYAAR</name>
<dbReference type="Pfam" id="PF00536">
    <property type="entry name" value="SAM_1"/>
    <property type="match status" value="1"/>
</dbReference>
<dbReference type="PANTHER" id="PTHR21715:SF0">
    <property type="entry name" value="RH04127P"/>
    <property type="match status" value="1"/>
</dbReference>
<evidence type="ECO:0000259" key="2">
    <source>
        <dbReference type="PROSITE" id="PS50020"/>
    </source>
</evidence>
<proteinExistence type="predicted"/>
<dbReference type="InterPro" id="IPR013761">
    <property type="entry name" value="SAM/pointed_sf"/>
</dbReference>
<dbReference type="Gene3D" id="1.10.150.50">
    <property type="entry name" value="Transcription Factor, Ets-1"/>
    <property type="match status" value="1"/>
</dbReference>
<dbReference type="InterPro" id="IPR036020">
    <property type="entry name" value="WW_dom_sf"/>
</dbReference>
<dbReference type="SUPFAM" id="SSF51045">
    <property type="entry name" value="WW domain"/>
    <property type="match status" value="1"/>
</dbReference>
<evidence type="ECO:0000259" key="3">
    <source>
        <dbReference type="PROSITE" id="PS50105"/>
    </source>
</evidence>
<feature type="domain" description="U-box" evidence="4">
    <location>
        <begin position="360"/>
        <end position="408"/>
    </location>
</feature>
<dbReference type="SMART" id="SM00456">
    <property type="entry name" value="WW"/>
    <property type="match status" value="1"/>
</dbReference>
<evidence type="ECO:0000313" key="6">
    <source>
        <dbReference type="Proteomes" id="UP001164746"/>
    </source>
</evidence>
<dbReference type="Gene3D" id="3.30.1470.10">
    <property type="entry name" value="Photosystem I PsaD, reaction center subunit II"/>
    <property type="match status" value="1"/>
</dbReference>
<dbReference type="InterPro" id="IPR013083">
    <property type="entry name" value="Znf_RING/FYVE/PHD"/>
</dbReference>
<dbReference type="PANTHER" id="PTHR21715">
    <property type="entry name" value="RH04127P"/>
    <property type="match status" value="1"/>
</dbReference>
<dbReference type="SMART" id="SM00504">
    <property type="entry name" value="Ubox"/>
    <property type="match status" value="1"/>
</dbReference>
<dbReference type="Pfam" id="PF00397">
    <property type="entry name" value="WW"/>
    <property type="match status" value="1"/>
</dbReference>
<feature type="domain" description="SAM" evidence="3">
    <location>
        <begin position="287"/>
        <end position="351"/>
    </location>
</feature>
<reference evidence="5" key="1">
    <citation type="submission" date="2022-11" db="EMBL/GenBank/DDBJ databases">
        <title>Centuries of genome instability and evolution in soft-shell clam transmissible cancer (bioRxiv).</title>
        <authorList>
            <person name="Hart S.F.M."/>
            <person name="Yonemitsu M.A."/>
            <person name="Giersch R.M."/>
            <person name="Beal B.F."/>
            <person name="Arriagada G."/>
            <person name="Davis B.W."/>
            <person name="Ostrander E.A."/>
            <person name="Goff S.P."/>
            <person name="Metzger M.J."/>
        </authorList>
    </citation>
    <scope>NUCLEOTIDE SEQUENCE</scope>
    <source>
        <strain evidence="5">MELC-2E11</strain>
        <tissue evidence="5">Siphon/mantle</tissue>
    </source>
</reference>
<evidence type="ECO:0000256" key="1">
    <source>
        <dbReference type="SAM" id="MobiDB-lite"/>
    </source>
</evidence>
<dbReference type="PROSITE" id="PS50105">
    <property type="entry name" value="SAM_DOMAIN"/>
    <property type="match status" value="1"/>
</dbReference>
<dbReference type="PROSITE" id="PS50020">
    <property type="entry name" value="WW_DOMAIN_2"/>
    <property type="match status" value="1"/>
</dbReference>